<organism evidence="2 3">
    <name type="scientific">Croceicoccus pelagius</name>
    <dbReference type="NCBI Taxonomy" id="1703341"/>
    <lineage>
        <taxon>Bacteria</taxon>
        <taxon>Pseudomonadati</taxon>
        <taxon>Pseudomonadota</taxon>
        <taxon>Alphaproteobacteria</taxon>
        <taxon>Sphingomonadales</taxon>
        <taxon>Erythrobacteraceae</taxon>
        <taxon>Croceicoccus</taxon>
    </lineage>
</organism>
<gene>
    <name evidence="2" type="ORF">GCM10010989_18480</name>
</gene>
<proteinExistence type="predicted"/>
<name>A0A916YHR9_9SPHN</name>
<reference evidence="2 3" key="1">
    <citation type="journal article" date="2014" name="Int. J. Syst. Evol. Microbiol.">
        <title>Complete genome sequence of Corynebacterium casei LMG S-19264T (=DSM 44701T), isolated from a smear-ripened cheese.</title>
        <authorList>
            <consortium name="US DOE Joint Genome Institute (JGI-PGF)"/>
            <person name="Walter F."/>
            <person name="Albersmeier A."/>
            <person name="Kalinowski J."/>
            <person name="Ruckert C."/>
        </authorList>
    </citation>
    <scope>NUCLEOTIDE SEQUENCE [LARGE SCALE GENOMIC DNA]</scope>
    <source>
        <strain evidence="2 3">CGMCC 1.15358</strain>
    </source>
</reference>
<dbReference type="EMBL" id="BMIO01000005">
    <property type="protein sequence ID" value="GGD44671.1"/>
    <property type="molecule type" value="Genomic_DNA"/>
</dbReference>
<evidence type="ECO:0000313" key="2">
    <source>
        <dbReference type="EMBL" id="GGD44671.1"/>
    </source>
</evidence>
<dbReference type="AlphaFoldDB" id="A0A916YHR9"/>
<comment type="caution">
    <text evidence="2">The sequence shown here is derived from an EMBL/GenBank/DDBJ whole genome shotgun (WGS) entry which is preliminary data.</text>
</comment>
<evidence type="ECO:0000256" key="1">
    <source>
        <dbReference type="SAM" id="SignalP"/>
    </source>
</evidence>
<evidence type="ECO:0008006" key="4">
    <source>
        <dbReference type="Google" id="ProtNLM"/>
    </source>
</evidence>
<evidence type="ECO:0000313" key="3">
    <source>
        <dbReference type="Proteomes" id="UP000598997"/>
    </source>
</evidence>
<dbReference type="RefSeq" id="WP_066760999.1">
    <property type="nucleotide sequence ID" value="NZ_BMIO01000005.1"/>
</dbReference>
<dbReference type="OrthoDB" id="9831485at2"/>
<feature type="chain" id="PRO_5037127749" description="SLH domain-containing protein" evidence="1">
    <location>
        <begin position="22"/>
        <end position="199"/>
    </location>
</feature>
<dbReference type="Proteomes" id="UP000598997">
    <property type="component" value="Unassembled WGS sequence"/>
</dbReference>
<keyword evidence="1" id="KW-0732">Signal</keyword>
<accession>A0A916YHR9</accession>
<feature type="signal peptide" evidence="1">
    <location>
        <begin position="1"/>
        <end position="21"/>
    </location>
</feature>
<protein>
    <recommendedName>
        <fullName evidence="4">SLH domain-containing protein</fullName>
    </recommendedName>
</protein>
<sequence>MRWGALTWVTMIAGGVAVASAAAAQEADVPPNIACMRDATDAESAAYVSYYTDHFDYQPGGPIPDPTEALGDALASHLYRCMAELDWDDATMSAAFGAQTGYLVEMGIVNSMPVSAPSRLEVQELLNRISMRDLRILSDEQQADSAEQAQAMQAMTGGSVVSMEEGATAVIENYAPQLAKARLIRIEGLRGLSEEGKSE</sequence>
<keyword evidence="3" id="KW-1185">Reference proteome</keyword>